<dbReference type="EC" id="6.1.1.20" evidence="13"/>
<evidence type="ECO:0000256" key="10">
    <source>
        <dbReference type="ARBA" id="ARBA00022917"/>
    </source>
</evidence>
<feature type="domain" description="Aminoacyl-transfer RNA synthetases class-II family profile" evidence="14">
    <location>
        <begin position="118"/>
        <end position="344"/>
    </location>
</feature>
<evidence type="ECO:0000256" key="8">
    <source>
        <dbReference type="ARBA" id="ARBA00022840"/>
    </source>
</evidence>
<gene>
    <name evidence="13 15" type="primary">pheS</name>
    <name evidence="15" type="ORF">IAC75_05605</name>
</gene>
<evidence type="ECO:0000313" key="16">
    <source>
        <dbReference type="Proteomes" id="UP000886812"/>
    </source>
</evidence>
<comment type="subunit">
    <text evidence="3 13">Tetramer of two alpha and two beta subunits.</text>
</comment>
<dbReference type="InterPro" id="IPR022911">
    <property type="entry name" value="Phe_tRNA_ligase_alpha1_bac"/>
</dbReference>
<comment type="cofactor">
    <cofactor evidence="13">
        <name>Mg(2+)</name>
        <dbReference type="ChEBI" id="CHEBI:18420"/>
    </cofactor>
    <text evidence="13">Binds 2 magnesium ions per tetramer.</text>
</comment>
<keyword evidence="5 13" id="KW-0436">Ligase</keyword>
<evidence type="ECO:0000256" key="13">
    <source>
        <dbReference type="HAMAP-Rule" id="MF_00281"/>
    </source>
</evidence>
<dbReference type="AlphaFoldDB" id="A0A9D1NK55"/>
<evidence type="ECO:0000256" key="11">
    <source>
        <dbReference type="ARBA" id="ARBA00023146"/>
    </source>
</evidence>
<keyword evidence="8 13" id="KW-0067">ATP-binding</keyword>
<keyword evidence="10 13" id="KW-0648">Protein biosynthesis</keyword>
<comment type="caution">
    <text evidence="15">The sequence shown here is derived from an EMBL/GenBank/DDBJ whole genome shotgun (WGS) entry which is preliminary data.</text>
</comment>
<dbReference type="GO" id="GO:0000287">
    <property type="term" value="F:magnesium ion binding"/>
    <property type="evidence" value="ECO:0007669"/>
    <property type="project" value="UniProtKB-UniRule"/>
</dbReference>
<evidence type="ECO:0000259" key="14">
    <source>
        <dbReference type="PROSITE" id="PS50862"/>
    </source>
</evidence>
<feature type="binding site" evidence="13">
    <location>
        <position position="266"/>
    </location>
    <ligand>
        <name>Mg(2+)</name>
        <dbReference type="ChEBI" id="CHEBI:18420"/>
        <note>shared with beta subunit</note>
    </ligand>
</feature>
<evidence type="ECO:0000256" key="1">
    <source>
        <dbReference type="ARBA" id="ARBA00004496"/>
    </source>
</evidence>
<dbReference type="GO" id="GO:0000049">
    <property type="term" value="F:tRNA binding"/>
    <property type="evidence" value="ECO:0007669"/>
    <property type="project" value="InterPro"/>
</dbReference>
<comment type="catalytic activity">
    <reaction evidence="12 13">
        <text>tRNA(Phe) + L-phenylalanine + ATP = L-phenylalanyl-tRNA(Phe) + AMP + diphosphate + H(+)</text>
        <dbReference type="Rhea" id="RHEA:19413"/>
        <dbReference type="Rhea" id="RHEA-COMP:9668"/>
        <dbReference type="Rhea" id="RHEA-COMP:9699"/>
        <dbReference type="ChEBI" id="CHEBI:15378"/>
        <dbReference type="ChEBI" id="CHEBI:30616"/>
        <dbReference type="ChEBI" id="CHEBI:33019"/>
        <dbReference type="ChEBI" id="CHEBI:58095"/>
        <dbReference type="ChEBI" id="CHEBI:78442"/>
        <dbReference type="ChEBI" id="CHEBI:78531"/>
        <dbReference type="ChEBI" id="CHEBI:456215"/>
        <dbReference type="EC" id="6.1.1.20"/>
    </reaction>
</comment>
<dbReference type="GO" id="GO:0005524">
    <property type="term" value="F:ATP binding"/>
    <property type="evidence" value="ECO:0007669"/>
    <property type="project" value="UniProtKB-UniRule"/>
</dbReference>
<keyword evidence="11 13" id="KW-0030">Aminoacyl-tRNA synthetase</keyword>
<comment type="similarity">
    <text evidence="2 13">Belongs to the class-II aminoacyl-tRNA synthetase family. Phe-tRNA synthetase alpha subunit type 1 subfamily.</text>
</comment>
<dbReference type="InterPro" id="IPR010978">
    <property type="entry name" value="tRNA-bd_arm"/>
</dbReference>
<proteinExistence type="inferred from homology"/>
<dbReference type="CDD" id="cd00496">
    <property type="entry name" value="PheRS_alpha_core"/>
    <property type="match status" value="1"/>
</dbReference>
<dbReference type="GO" id="GO:0005737">
    <property type="term" value="C:cytoplasm"/>
    <property type="evidence" value="ECO:0007669"/>
    <property type="project" value="UniProtKB-SubCell"/>
</dbReference>
<dbReference type="InterPro" id="IPR045864">
    <property type="entry name" value="aa-tRNA-synth_II/BPL/LPL"/>
</dbReference>
<reference evidence="15" key="1">
    <citation type="submission" date="2020-10" db="EMBL/GenBank/DDBJ databases">
        <authorList>
            <person name="Gilroy R."/>
        </authorList>
    </citation>
    <scope>NUCLEOTIDE SEQUENCE</scope>
    <source>
        <strain evidence="15">10669</strain>
    </source>
</reference>
<dbReference type="PROSITE" id="PS50862">
    <property type="entry name" value="AA_TRNA_LIGASE_II"/>
    <property type="match status" value="1"/>
</dbReference>
<dbReference type="Proteomes" id="UP000886812">
    <property type="component" value="Unassembled WGS sequence"/>
</dbReference>
<dbReference type="Gene3D" id="3.30.930.10">
    <property type="entry name" value="Bira Bifunctional Protein, Domain 2"/>
    <property type="match status" value="1"/>
</dbReference>
<evidence type="ECO:0000256" key="3">
    <source>
        <dbReference type="ARBA" id="ARBA00011209"/>
    </source>
</evidence>
<evidence type="ECO:0000256" key="5">
    <source>
        <dbReference type="ARBA" id="ARBA00022598"/>
    </source>
</evidence>
<dbReference type="InterPro" id="IPR006195">
    <property type="entry name" value="aa-tRNA-synth_II"/>
</dbReference>
<dbReference type="PANTHER" id="PTHR11538:SF41">
    <property type="entry name" value="PHENYLALANINE--TRNA LIGASE, MITOCHONDRIAL"/>
    <property type="match status" value="1"/>
</dbReference>
<evidence type="ECO:0000313" key="15">
    <source>
        <dbReference type="EMBL" id="HIV04605.1"/>
    </source>
</evidence>
<dbReference type="PANTHER" id="PTHR11538">
    <property type="entry name" value="PHENYLALANYL-TRNA SYNTHETASE"/>
    <property type="match status" value="1"/>
</dbReference>
<dbReference type="Pfam" id="PF01409">
    <property type="entry name" value="tRNA-synt_2d"/>
    <property type="match status" value="1"/>
</dbReference>
<keyword evidence="6 13" id="KW-0479">Metal-binding</keyword>
<dbReference type="SUPFAM" id="SSF46589">
    <property type="entry name" value="tRNA-binding arm"/>
    <property type="match status" value="1"/>
</dbReference>
<organism evidence="15 16">
    <name type="scientific">Candidatus Spyradosoma merdigallinarum</name>
    <dbReference type="NCBI Taxonomy" id="2840950"/>
    <lineage>
        <taxon>Bacteria</taxon>
        <taxon>Pseudomonadati</taxon>
        <taxon>Verrucomicrobiota</taxon>
        <taxon>Opitutia</taxon>
        <taxon>Opitutia incertae sedis</taxon>
        <taxon>Candidatus Spyradosoma</taxon>
    </lineage>
</organism>
<dbReference type="InterPro" id="IPR004188">
    <property type="entry name" value="Phe-tRNA_ligase_II_N"/>
</dbReference>
<dbReference type="GO" id="GO:0004826">
    <property type="term" value="F:phenylalanine-tRNA ligase activity"/>
    <property type="evidence" value="ECO:0007669"/>
    <property type="project" value="UniProtKB-UniRule"/>
</dbReference>
<protein>
    <recommendedName>
        <fullName evidence="13">Phenylalanine--tRNA ligase alpha subunit</fullName>
        <ecNumber evidence="13">6.1.1.20</ecNumber>
    </recommendedName>
    <alternativeName>
        <fullName evidence="13">Phenylalanyl-tRNA synthetase alpha subunit</fullName>
        <shortName evidence="13">PheRS</shortName>
    </alternativeName>
</protein>
<evidence type="ECO:0000256" key="4">
    <source>
        <dbReference type="ARBA" id="ARBA00022490"/>
    </source>
</evidence>
<keyword evidence="7 13" id="KW-0547">Nucleotide-binding</keyword>
<evidence type="ECO:0000256" key="7">
    <source>
        <dbReference type="ARBA" id="ARBA00022741"/>
    </source>
</evidence>
<comment type="subcellular location">
    <subcellularLocation>
        <location evidence="1 13">Cytoplasm</location>
    </subcellularLocation>
</comment>
<accession>A0A9D1NK55</accession>
<evidence type="ECO:0000256" key="12">
    <source>
        <dbReference type="ARBA" id="ARBA00049255"/>
    </source>
</evidence>
<dbReference type="SUPFAM" id="SSF55681">
    <property type="entry name" value="Class II aaRS and biotin synthetases"/>
    <property type="match status" value="1"/>
</dbReference>
<dbReference type="HAMAP" id="MF_00281">
    <property type="entry name" value="Phe_tRNA_synth_alpha1"/>
    <property type="match status" value="1"/>
</dbReference>
<dbReference type="InterPro" id="IPR004529">
    <property type="entry name" value="Phe-tRNA-synth_IIc_asu"/>
</dbReference>
<dbReference type="GO" id="GO:0006432">
    <property type="term" value="P:phenylalanyl-tRNA aminoacylation"/>
    <property type="evidence" value="ECO:0007669"/>
    <property type="project" value="UniProtKB-UniRule"/>
</dbReference>
<evidence type="ECO:0000256" key="9">
    <source>
        <dbReference type="ARBA" id="ARBA00022842"/>
    </source>
</evidence>
<evidence type="ECO:0000256" key="6">
    <source>
        <dbReference type="ARBA" id="ARBA00022723"/>
    </source>
</evidence>
<keyword evidence="4 13" id="KW-0963">Cytoplasm</keyword>
<sequence length="346" mass="38321">MQAQLEAIVSETESAVPAIRTRPEFDAFKARISGPHGSLTQAMKAVGKLPKEEKPAAGKLVNEAKRRIEAAFASALARIEDAELAAKLGDPVDATLPSPDDFAGSAHPLTQTREEICRVFHKLGFTVAEGPELESEWYCFDALNTPESHPARDMQDTLFLPAGTVAKDAPKKGDEAYIMRSHTSSVQIRAMLAGTPPIRIVAPGRCFRRDTVDATHSANFHQVEGLWVDKSVTLRDLKNVLDFFVREIFGSSVETRLRPSFFPFTEPSFEMDIRSPNLGRLSGRWLEIMGCGLVDPKVFENVGIDPEKWSGLAFGVGLERIAMLVHGIDDIRHFYANDLRFLRQFA</sequence>
<keyword evidence="9 13" id="KW-0460">Magnesium</keyword>
<dbReference type="InterPro" id="IPR002319">
    <property type="entry name" value="Phenylalanyl-tRNA_Synthase"/>
</dbReference>
<dbReference type="EMBL" id="DVOG01000145">
    <property type="protein sequence ID" value="HIV04605.1"/>
    <property type="molecule type" value="Genomic_DNA"/>
</dbReference>
<dbReference type="NCBIfam" id="TIGR00468">
    <property type="entry name" value="pheS"/>
    <property type="match status" value="1"/>
</dbReference>
<dbReference type="Pfam" id="PF02912">
    <property type="entry name" value="Phe_tRNA-synt_N"/>
    <property type="match status" value="1"/>
</dbReference>
<evidence type="ECO:0000256" key="2">
    <source>
        <dbReference type="ARBA" id="ARBA00010207"/>
    </source>
</evidence>
<reference evidence="15" key="2">
    <citation type="journal article" date="2021" name="PeerJ">
        <title>Extensive microbial diversity within the chicken gut microbiome revealed by metagenomics and culture.</title>
        <authorList>
            <person name="Gilroy R."/>
            <person name="Ravi A."/>
            <person name="Getino M."/>
            <person name="Pursley I."/>
            <person name="Horton D.L."/>
            <person name="Alikhan N.F."/>
            <person name="Baker D."/>
            <person name="Gharbi K."/>
            <person name="Hall N."/>
            <person name="Watson M."/>
            <person name="Adriaenssens E.M."/>
            <person name="Foster-Nyarko E."/>
            <person name="Jarju S."/>
            <person name="Secka A."/>
            <person name="Antonio M."/>
            <person name="Oren A."/>
            <person name="Chaudhuri R.R."/>
            <person name="La Ragione R."/>
            <person name="Hildebrand F."/>
            <person name="Pallen M.J."/>
        </authorList>
    </citation>
    <scope>NUCLEOTIDE SEQUENCE</scope>
    <source>
        <strain evidence="15">10669</strain>
    </source>
</reference>
<name>A0A9D1NK55_9BACT</name>